<organism evidence="3 4">
    <name type="scientific">Vibrio penaeicida</name>
    <dbReference type="NCBI Taxonomy" id="104609"/>
    <lineage>
        <taxon>Bacteria</taxon>
        <taxon>Pseudomonadati</taxon>
        <taxon>Pseudomonadota</taxon>
        <taxon>Gammaproteobacteria</taxon>
        <taxon>Vibrionales</taxon>
        <taxon>Vibrionaceae</taxon>
        <taxon>Vibrio</taxon>
    </lineage>
</organism>
<dbReference type="RefSeq" id="WP_224055308.1">
    <property type="nucleotide sequence ID" value="NZ_AP025144.1"/>
</dbReference>
<accession>A0AAV5NRQ5</accession>
<name>A0AAV5NRQ5_9VIBR</name>
<feature type="domain" description="Lnb N-terminal periplasmic" evidence="1">
    <location>
        <begin position="17"/>
        <end position="182"/>
    </location>
</feature>
<evidence type="ECO:0000259" key="1">
    <source>
        <dbReference type="Pfam" id="PF13387"/>
    </source>
</evidence>
<reference evidence="4" key="1">
    <citation type="journal article" date="2019" name="Int. J. Syst. Evol. Microbiol.">
        <title>The Global Catalogue of Microorganisms (GCM) 10K type strain sequencing project: providing services to taxonomists for standard genome sequencing and annotation.</title>
        <authorList>
            <consortium name="The Broad Institute Genomics Platform"/>
            <consortium name="The Broad Institute Genome Sequencing Center for Infectious Disease"/>
            <person name="Wu L."/>
            <person name="Ma J."/>
        </authorList>
    </citation>
    <scope>NUCLEOTIDE SEQUENCE [LARGE SCALE GENOMIC DNA]</scope>
    <source>
        <strain evidence="4">NBRC 15640</strain>
    </source>
</reference>
<dbReference type="Proteomes" id="UP001156690">
    <property type="component" value="Unassembled WGS sequence"/>
</dbReference>
<dbReference type="Pfam" id="PF13387">
    <property type="entry name" value="Lnb_N"/>
    <property type="match status" value="1"/>
</dbReference>
<dbReference type="InterPro" id="IPR025178">
    <property type="entry name" value="Lnb_N"/>
</dbReference>
<protein>
    <recommendedName>
        <fullName evidence="5">DUF4105 domain-containing protein</fullName>
    </recommendedName>
</protein>
<sequence length="510" mass="59047">MSNLGLKSLPEVECIHYSNYLMEFKADSVSLVYASGYLGNPASMFGHVMIKFNKLKNNKLLDHTFSYGAIVPDSDNKLEYIYKGITGGYDGHYANQMYHHQNLLYNESELRDLWEYELKLPKQDVNFLLAHFWELEATKKTYYFFTENCAYQLAKLLEMLMGRPLHKTNKLWVMPYDVVSLLNDDDIESITYHGSRQQDLYNKYFQLNQNQKQTVEIIIDAQPNTIPDHLKQYEDYAAKQIIDTLFDYYAFIESKNSGLTQLQEESRKQLLRQRFTLSSGNTDWEEENPSPPHSSQDTALLQVSSVYTPPLGFASEFRFRANYYDFLNVNTARIPFSELEVFDVRVRYLHSESTWSIRELILFNITNLNTSKTGLPLDSGIAWRLSSGYKTNSLTCQSCSSFYVDGFIGKARSLNNYFAAYTAISADIRSTDKFGGYIKSGPEIGGVFNVTPNWAMSLKVGHHISLSSMGSYGNYLDWEHRFFSHKNFDFRAQVKYQDSYEYSGSLSFYW</sequence>
<dbReference type="EMBL" id="BSNX01000030">
    <property type="protein sequence ID" value="GLQ73300.1"/>
    <property type="molecule type" value="Genomic_DNA"/>
</dbReference>
<keyword evidence="4" id="KW-1185">Reference proteome</keyword>
<comment type="caution">
    <text evidence="3">The sequence shown here is derived from an EMBL/GenBank/DDBJ whole genome shotgun (WGS) entry which is preliminary data.</text>
</comment>
<dbReference type="Pfam" id="PF25222">
    <property type="entry name" value="DUF7840"/>
    <property type="match status" value="1"/>
</dbReference>
<gene>
    <name evidence="3" type="ORF">GCM10007932_26600</name>
</gene>
<proteinExistence type="predicted"/>
<evidence type="ECO:0008006" key="5">
    <source>
        <dbReference type="Google" id="ProtNLM"/>
    </source>
</evidence>
<evidence type="ECO:0000259" key="2">
    <source>
        <dbReference type="Pfam" id="PF25222"/>
    </source>
</evidence>
<dbReference type="InterPro" id="IPR057162">
    <property type="entry name" value="DUF7840"/>
</dbReference>
<dbReference type="AlphaFoldDB" id="A0AAV5NRQ5"/>
<evidence type="ECO:0000313" key="4">
    <source>
        <dbReference type="Proteomes" id="UP001156690"/>
    </source>
</evidence>
<evidence type="ECO:0000313" key="3">
    <source>
        <dbReference type="EMBL" id="GLQ73300.1"/>
    </source>
</evidence>
<feature type="domain" description="DUF7840" evidence="2">
    <location>
        <begin position="290"/>
        <end position="509"/>
    </location>
</feature>